<dbReference type="InterPro" id="IPR013159">
    <property type="entry name" value="DnaA_C"/>
</dbReference>
<evidence type="ECO:0000313" key="3">
    <source>
        <dbReference type="Proteomes" id="UP001214854"/>
    </source>
</evidence>
<dbReference type="Gene3D" id="1.10.1750.10">
    <property type="match status" value="1"/>
</dbReference>
<dbReference type="Proteomes" id="UP001214854">
    <property type="component" value="Unassembled WGS sequence"/>
</dbReference>
<dbReference type="EMBL" id="JAQQKX010000007">
    <property type="protein sequence ID" value="MDC7683574.1"/>
    <property type="molecule type" value="Genomic_DNA"/>
</dbReference>
<dbReference type="Pfam" id="PF08299">
    <property type="entry name" value="Bac_DnaA_C"/>
    <property type="match status" value="1"/>
</dbReference>
<keyword evidence="3" id="KW-1185">Reference proteome</keyword>
<dbReference type="CDD" id="cd06571">
    <property type="entry name" value="Bac_DnaA_C"/>
    <property type="match status" value="1"/>
</dbReference>
<accession>A0ABT5HUC4</accession>
<dbReference type="SUPFAM" id="SSF48295">
    <property type="entry name" value="TrpR-like"/>
    <property type="match status" value="1"/>
</dbReference>
<name>A0ABT5HUC4_9CAUL</name>
<dbReference type="SMART" id="SM00760">
    <property type="entry name" value="Bac_DnaA_C"/>
    <property type="match status" value="1"/>
</dbReference>
<evidence type="ECO:0000313" key="2">
    <source>
        <dbReference type="EMBL" id="MDC7683574.1"/>
    </source>
</evidence>
<reference evidence="2 3" key="1">
    <citation type="submission" date="2023-01" db="EMBL/GenBank/DDBJ databases">
        <title>Novel species of the genus Asticcacaulis isolated from rivers.</title>
        <authorList>
            <person name="Lu H."/>
        </authorList>
    </citation>
    <scope>NUCLEOTIDE SEQUENCE [LARGE SCALE GENOMIC DNA]</scope>
    <source>
        <strain evidence="2 3">BYS171W</strain>
    </source>
</reference>
<sequence length="126" mass="14044">MKAPARLTVVPPVVQPVEDRLRVRLVIELVALALDVPSDDIRSPSRNNARAARARQTAMYLAYVAWQWPLARVGEAFGRDRTTVGHACRVIEDLRDDRRFDQTLDRLEAALAGLPAALEVKSVNFA</sequence>
<dbReference type="InterPro" id="IPR010921">
    <property type="entry name" value="Trp_repressor/repl_initiator"/>
</dbReference>
<evidence type="ECO:0000259" key="1">
    <source>
        <dbReference type="SMART" id="SM00760"/>
    </source>
</evidence>
<comment type="caution">
    <text evidence="2">The sequence shown here is derived from an EMBL/GenBank/DDBJ whole genome shotgun (WGS) entry which is preliminary data.</text>
</comment>
<protein>
    <submittedName>
        <fullName evidence="2">Helix-turn-helix domain-containing protein</fullName>
    </submittedName>
</protein>
<gene>
    <name evidence="2" type="ORF">PQU92_09820</name>
</gene>
<proteinExistence type="predicted"/>
<feature type="domain" description="Chromosomal replication initiator DnaA C-terminal" evidence="1">
    <location>
        <begin position="22"/>
        <end position="91"/>
    </location>
</feature>
<dbReference type="RefSeq" id="WP_272748044.1">
    <property type="nucleotide sequence ID" value="NZ_JAQQKX010000007.1"/>
</dbReference>
<organism evidence="2 3">
    <name type="scientific">Asticcacaulis aquaticus</name>
    <dbReference type="NCBI Taxonomy" id="2984212"/>
    <lineage>
        <taxon>Bacteria</taxon>
        <taxon>Pseudomonadati</taxon>
        <taxon>Pseudomonadota</taxon>
        <taxon>Alphaproteobacteria</taxon>
        <taxon>Caulobacterales</taxon>
        <taxon>Caulobacteraceae</taxon>
        <taxon>Asticcacaulis</taxon>
    </lineage>
</organism>